<protein>
    <submittedName>
        <fullName evidence="1">Uncharacterized protein</fullName>
    </submittedName>
</protein>
<dbReference type="OrthoDB" id="10377891at2759"/>
<proteinExistence type="predicted"/>
<sequence>MCLNDITSMTNIREINGSHISCTSSPLPVAESSFKTPNSCNSRSQVAVSLFQTPVVKSNIASPVTPALQPINPKPVKRSLLDDTGYISSPTCPSPAQKQFPSLLVKQTDHCFV</sequence>
<reference evidence="1" key="1">
    <citation type="submission" date="2018-11" db="EMBL/GenBank/DDBJ databases">
        <authorList>
            <person name="Alioto T."/>
            <person name="Alioto T."/>
        </authorList>
    </citation>
    <scope>NUCLEOTIDE SEQUENCE</scope>
</reference>
<evidence type="ECO:0000313" key="2">
    <source>
        <dbReference type="Proteomes" id="UP000596742"/>
    </source>
</evidence>
<comment type="caution">
    <text evidence="1">The sequence shown here is derived from an EMBL/GenBank/DDBJ whole genome shotgun (WGS) entry which is preliminary data.</text>
</comment>
<accession>A0A8B6FFJ4</accession>
<dbReference type="AlphaFoldDB" id="A0A8B6FFJ4"/>
<keyword evidence="2" id="KW-1185">Reference proteome</keyword>
<dbReference type="Proteomes" id="UP000596742">
    <property type="component" value="Unassembled WGS sequence"/>
</dbReference>
<evidence type="ECO:0000313" key="1">
    <source>
        <dbReference type="EMBL" id="VDI49345.1"/>
    </source>
</evidence>
<dbReference type="EMBL" id="UYJE01006824">
    <property type="protein sequence ID" value="VDI49345.1"/>
    <property type="molecule type" value="Genomic_DNA"/>
</dbReference>
<gene>
    <name evidence="1" type="ORF">MGAL_10B032804</name>
</gene>
<name>A0A8B6FFJ4_MYTGA</name>
<organism evidence="1 2">
    <name type="scientific">Mytilus galloprovincialis</name>
    <name type="common">Mediterranean mussel</name>
    <dbReference type="NCBI Taxonomy" id="29158"/>
    <lineage>
        <taxon>Eukaryota</taxon>
        <taxon>Metazoa</taxon>
        <taxon>Spiralia</taxon>
        <taxon>Lophotrochozoa</taxon>
        <taxon>Mollusca</taxon>
        <taxon>Bivalvia</taxon>
        <taxon>Autobranchia</taxon>
        <taxon>Pteriomorphia</taxon>
        <taxon>Mytilida</taxon>
        <taxon>Mytiloidea</taxon>
        <taxon>Mytilidae</taxon>
        <taxon>Mytilinae</taxon>
        <taxon>Mytilus</taxon>
    </lineage>
</organism>